<keyword evidence="2 8" id="KW-0813">Transport</keyword>
<dbReference type="PANTHER" id="PTHR30069:SF29">
    <property type="entry name" value="HEMOGLOBIN AND HEMOGLOBIN-HAPTOGLOBIN-BINDING PROTEIN 1-RELATED"/>
    <property type="match status" value="1"/>
</dbReference>
<keyword evidence="4 8" id="KW-0812">Transmembrane</keyword>
<sequence length="624" mass="71468">MQASEIEKIQVTHARTVLSVDDNLTTDNTFLEINDYMAGQHSVAGILNLAPGLSLTGQGGLFQSYNIRGFSRARIKTEVNGIPIITDRRAGNSLSFLPAALIEHIDIKKGPSSTLYGSGAMGGVISLSTLNFNESSLNVMFKPQDDTVQTLLKLSNESMSATFMQRKANNAHAPKTATGQTKLNSQHQQYHANFASHFTWQEIEISALTMLTQGKDIGKSSAEFPHDKITLYPKDQHWLSSLQFNKKDRWRLSFFNHQQAWKNNISTFENELTSTLERRNLVTYSSTTFGGNGTILIGNTLLGGEWIKRDNIDISEREFNQANELAWQKKTIDGAEQTIGVFANHTWKLNNLSLKSGIRYDKQTVENHPLLTHEQYKVQDDFVSLSLNSHLPISTTTQLNITFANAFRFPTISELFFSGETPRGNTQGNPFLIPEKSVGLQFDYQQQLAGNFRWLISSYYYQVDNYIERYQRDHNKVIRSYRNNQEVTLKGIELTADWQTNHQLSMIFSYQKQWARDYLKRTVDDALPEELQWQMNWFPAAVSQLKIENHLSYQFEKTQFGNSEQALSAEWKWHVNVNYQISAQHKINITFDNLTNNQYLTSADEDAPFHAERSIALSWQWQFY</sequence>
<dbReference type="InterPro" id="IPR037066">
    <property type="entry name" value="Plug_dom_sf"/>
</dbReference>
<protein>
    <submittedName>
        <fullName evidence="10">TonB-dependent receptor</fullName>
    </submittedName>
</protein>
<organism evidence="10 11">
    <name type="scientific">Thalassotalea castellviae</name>
    <dbReference type="NCBI Taxonomy" id="3075612"/>
    <lineage>
        <taxon>Bacteria</taxon>
        <taxon>Pseudomonadati</taxon>
        <taxon>Pseudomonadota</taxon>
        <taxon>Gammaproteobacteria</taxon>
        <taxon>Alteromonadales</taxon>
        <taxon>Colwelliaceae</taxon>
        <taxon>Thalassotalea</taxon>
    </lineage>
</organism>
<evidence type="ECO:0000313" key="10">
    <source>
        <dbReference type="EMBL" id="MDT0602912.1"/>
    </source>
</evidence>
<evidence type="ECO:0000256" key="6">
    <source>
        <dbReference type="ARBA" id="ARBA00023136"/>
    </source>
</evidence>
<dbReference type="PROSITE" id="PS52016">
    <property type="entry name" value="TONB_DEPENDENT_REC_3"/>
    <property type="match status" value="1"/>
</dbReference>
<evidence type="ECO:0000256" key="2">
    <source>
        <dbReference type="ARBA" id="ARBA00022448"/>
    </source>
</evidence>
<dbReference type="EMBL" id="JAVRIF010000002">
    <property type="protein sequence ID" value="MDT0602912.1"/>
    <property type="molecule type" value="Genomic_DNA"/>
</dbReference>
<proteinExistence type="inferred from homology"/>
<comment type="similarity">
    <text evidence="8">Belongs to the TonB-dependent receptor family.</text>
</comment>
<feature type="domain" description="TonB-dependent receptor plug" evidence="9">
    <location>
        <begin position="39"/>
        <end position="124"/>
    </location>
</feature>
<keyword evidence="6 8" id="KW-0472">Membrane</keyword>
<evidence type="ECO:0000256" key="8">
    <source>
        <dbReference type="PROSITE-ProRule" id="PRU01360"/>
    </source>
</evidence>
<name>A0ABU3A034_9GAMM</name>
<gene>
    <name evidence="10" type="ORF">RM573_04850</name>
</gene>
<comment type="caution">
    <text evidence="10">The sequence shown here is derived from an EMBL/GenBank/DDBJ whole genome shotgun (WGS) entry which is preliminary data.</text>
</comment>
<keyword evidence="3 8" id="KW-1134">Transmembrane beta strand</keyword>
<accession>A0ABU3A034</accession>
<dbReference type="Gene3D" id="2.40.170.20">
    <property type="entry name" value="TonB-dependent receptor, beta-barrel domain"/>
    <property type="match status" value="1"/>
</dbReference>
<dbReference type="Proteomes" id="UP001266357">
    <property type="component" value="Unassembled WGS sequence"/>
</dbReference>
<evidence type="ECO:0000256" key="3">
    <source>
        <dbReference type="ARBA" id="ARBA00022452"/>
    </source>
</evidence>
<keyword evidence="10" id="KW-0675">Receptor</keyword>
<evidence type="ECO:0000259" key="9">
    <source>
        <dbReference type="Pfam" id="PF07715"/>
    </source>
</evidence>
<dbReference type="Gene3D" id="2.170.130.10">
    <property type="entry name" value="TonB-dependent receptor, plug domain"/>
    <property type="match status" value="1"/>
</dbReference>
<reference evidence="10 11" key="1">
    <citation type="submission" date="2023-09" db="EMBL/GenBank/DDBJ databases">
        <authorList>
            <person name="Rey-Velasco X."/>
        </authorList>
    </citation>
    <scope>NUCLEOTIDE SEQUENCE [LARGE SCALE GENOMIC DNA]</scope>
    <source>
        <strain evidence="10 11">W431</strain>
    </source>
</reference>
<keyword evidence="5" id="KW-0732">Signal</keyword>
<evidence type="ECO:0000256" key="5">
    <source>
        <dbReference type="ARBA" id="ARBA00022729"/>
    </source>
</evidence>
<dbReference type="PANTHER" id="PTHR30069">
    <property type="entry name" value="TONB-DEPENDENT OUTER MEMBRANE RECEPTOR"/>
    <property type="match status" value="1"/>
</dbReference>
<keyword evidence="11" id="KW-1185">Reference proteome</keyword>
<dbReference type="InterPro" id="IPR012910">
    <property type="entry name" value="Plug_dom"/>
</dbReference>
<dbReference type="SUPFAM" id="SSF56935">
    <property type="entry name" value="Porins"/>
    <property type="match status" value="1"/>
</dbReference>
<dbReference type="InterPro" id="IPR036942">
    <property type="entry name" value="Beta-barrel_TonB_sf"/>
</dbReference>
<keyword evidence="7 8" id="KW-0998">Cell outer membrane</keyword>
<evidence type="ECO:0000256" key="7">
    <source>
        <dbReference type="ARBA" id="ARBA00023237"/>
    </source>
</evidence>
<dbReference type="Pfam" id="PF07715">
    <property type="entry name" value="Plug"/>
    <property type="match status" value="1"/>
</dbReference>
<evidence type="ECO:0000256" key="4">
    <source>
        <dbReference type="ARBA" id="ARBA00022692"/>
    </source>
</evidence>
<dbReference type="InterPro" id="IPR039426">
    <property type="entry name" value="TonB-dep_rcpt-like"/>
</dbReference>
<evidence type="ECO:0000313" key="11">
    <source>
        <dbReference type="Proteomes" id="UP001266357"/>
    </source>
</evidence>
<comment type="subcellular location">
    <subcellularLocation>
        <location evidence="1 8">Cell outer membrane</location>
        <topology evidence="1 8">Multi-pass membrane protein</topology>
    </subcellularLocation>
</comment>
<dbReference type="RefSeq" id="WP_311578073.1">
    <property type="nucleotide sequence ID" value="NZ_JAVRIF010000002.1"/>
</dbReference>
<evidence type="ECO:0000256" key="1">
    <source>
        <dbReference type="ARBA" id="ARBA00004571"/>
    </source>
</evidence>